<accession>A0A1I2PD70</accession>
<dbReference type="RefSeq" id="WP_092882583.1">
    <property type="nucleotide sequence ID" value="NZ_FOOI01000004.1"/>
</dbReference>
<dbReference type="OrthoDB" id="3653265at2"/>
<evidence type="ECO:0000313" key="3">
    <source>
        <dbReference type="EMBL" id="NYH83654.1"/>
    </source>
</evidence>
<name>A0A1I2PD70_9ACTN</name>
<dbReference type="InterPro" id="IPR052189">
    <property type="entry name" value="L-asp_N-monooxygenase_NS-form"/>
</dbReference>
<dbReference type="Proteomes" id="UP000533017">
    <property type="component" value="Unassembled WGS sequence"/>
</dbReference>
<evidence type="ECO:0000259" key="2">
    <source>
        <dbReference type="Pfam" id="PF13454"/>
    </source>
</evidence>
<organism evidence="4 5">
    <name type="scientific">Actinopolymorpha cephalotaxi</name>
    <dbReference type="NCBI Taxonomy" id="504797"/>
    <lineage>
        <taxon>Bacteria</taxon>
        <taxon>Bacillati</taxon>
        <taxon>Actinomycetota</taxon>
        <taxon>Actinomycetes</taxon>
        <taxon>Propionibacteriales</taxon>
        <taxon>Actinopolymorphaceae</taxon>
        <taxon>Actinopolymorpha</taxon>
    </lineage>
</organism>
<feature type="domain" description="FAD-dependent urate hydroxylase HpyO/Asp monooxygenase CreE-like FAD/NAD(P)-binding" evidence="2">
    <location>
        <begin position="11"/>
        <end position="188"/>
    </location>
</feature>
<sequence length="672" mass="73035">MHAQRSLVVCIVGGGPRGTSVLERLVANVDLLEPGRRLEVHLVDPHPPGGGRVWRHDQSPLLWMNSTTADVTTFPDDSVRCEGPVVAGPSLWEWGRDVARLLPAGSPVGEEARRLGPGSFATRRLQSAYLGWVFERIRASAPERVDIVVHATQAVDVTPEPGTGRHLVSLRGEAGQLTADRIVLAQGHLDTRPTLEEQRLASFAERRGLGYVPTGYTADLDLEHLPAGEAVLLRGFGLAFVDLMVLLGQGRGGRFDRRAGELVYLPSGREPRLVVGSGRGVPYHSKISYELGRPSTPRFFSPDVCLQLRAERGPLDFWDDLFPLMWKEIRWAYYHELFTGHPDRVTMSWDDFAARYAEPDRDDADLAALVAQAVPKQEDRLDLASLDRPLAGRTFEDPEDLRTWVRDYIRADLDRRADPYFSADGAAFLALLVVYGTLATATATGCLSTRAQADIEGWWHGFFSYFASGPPAPRLEELLALSRAGVVDFLGAGMVVEADEARGAFVASSASTPHRVTARWLVESRLPRPDVARTTDALVAHLLARGEAAEHVAIDADGDARPTGRLRARPADLRVVRGDGSASPDLFAAGYWVAGTVAGGAFPRPRMNAPFFRQNDALAREILRVDSDNSDDPANPGNFDNSGKSGSAPSPAATSSARQGAPCLSTTRDSSV</sequence>
<evidence type="ECO:0000313" key="4">
    <source>
        <dbReference type="EMBL" id="SFG14075.1"/>
    </source>
</evidence>
<dbReference type="PANTHER" id="PTHR40254">
    <property type="entry name" value="BLR0577 PROTEIN"/>
    <property type="match status" value="1"/>
</dbReference>
<dbReference type="InterPro" id="IPR038732">
    <property type="entry name" value="HpyO/CreE_NAD-binding"/>
</dbReference>
<dbReference type="EMBL" id="JACBZA010000001">
    <property type="protein sequence ID" value="NYH83654.1"/>
    <property type="molecule type" value="Genomic_DNA"/>
</dbReference>
<feature type="region of interest" description="Disordered" evidence="1">
    <location>
        <begin position="626"/>
        <end position="672"/>
    </location>
</feature>
<dbReference type="Proteomes" id="UP000199052">
    <property type="component" value="Unassembled WGS sequence"/>
</dbReference>
<keyword evidence="6" id="KW-1185">Reference proteome</keyword>
<evidence type="ECO:0000313" key="6">
    <source>
        <dbReference type="Proteomes" id="UP000533017"/>
    </source>
</evidence>
<dbReference type="STRING" id="504797.SAMN05421678_10494"/>
<dbReference type="Pfam" id="PF13454">
    <property type="entry name" value="NAD_binding_9"/>
    <property type="match status" value="1"/>
</dbReference>
<dbReference type="SUPFAM" id="SSF51905">
    <property type="entry name" value="FAD/NAD(P)-binding domain"/>
    <property type="match status" value="1"/>
</dbReference>
<dbReference type="PANTHER" id="PTHR40254:SF1">
    <property type="entry name" value="BLR0577 PROTEIN"/>
    <property type="match status" value="1"/>
</dbReference>
<reference evidence="4 5" key="1">
    <citation type="submission" date="2016-10" db="EMBL/GenBank/DDBJ databases">
        <authorList>
            <person name="de Groot N.N."/>
        </authorList>
    </citation>
    <scope>NUCLEOTIDE SEQUENCE [LARGE SCALE GENOMIC DNA]</scope>
    <source>
        <strain evidence="4 5">CPCC 202808</strain>
    </source>
</reference>
<feature type="compositionally biased region" description="Low complexity" evidence="1">
    <location>
        <begin position="642"/>
        <end position="657"/>
    </location>
</feature>
<evidence type="ECO:0000256" key="1">
    <source>
        <dbReference type="SAM" id="MobiDB-lite"/>
    </source>
</evidence>
<gene>
    <name evidence="3" type="ORF">FHR37_002505</name>
    <name evidence="4" type="ORF">SAMN05421678_10494</name>
</gene>
<evidence type="ECO:0000313" key="5">
    <source>
        <dbReference type="Proteomes" id="UP000199052"/>
    </source>
</evidence>
<dbReference type="AlphaFoldDB" id="A0A1I2PD70"/>
<proteinExistence type="predicted"/>
<protein>
    <submittedName>
        <fullName evidence="4">FAD-NAD(P)-binding</fullName>
    </submittedName>
</protein>
<dbReference type="InterPro" id="IPR036188">
    <property type="entry name" value="FAD/NAD-bd_sf"/>
</dbReference>
<dbReference type="EMBL" id="FOOI01000004">
    <property type="protein sequence ID" value="SFG14075.1"/>
    <property type="molecule type" value="Genomic_DNA"/>
</dbReference>
<reference evidence="3 6" key="2">
    <citation type="submission" date="2020-07" db="EMBL/GenBank/DDBJ databases">
        <title>Sequencing the genomes of 1000 actinobacteria strains.</title>
        <authorList>
            <person name="Klenk H.-P."/>
        </authorList>
    </citation>
    <scope>NUCLEOTIDE SEQUENCE [LARGE SCALE GENOMIC DNA]</scope>
    <source>
        <strain evidence="3 6">DSM 45117</strain>
    </source>
</reference>